<evidence type="ECO:0000259" key="9">
    <source>
        <dbReference type="PROSITE" id="PS51330"/>
    </source>
</evidence>
<evidence type="ECO:0000313" key="11">
    <source>
        <dbReference type="Proteomes" id="UP001302696"/>
    </source>
</evidence>
<keyword evidence="4 7" id="KW-0554">One-carbon metabolism</keyword>
<dbReference type="CDD" id="cd00209">
    <property type="entry name" value="DHFR"/>
    <property type="match status" value="1"/>
</dbReference>
<evidence type="ECO:0000256" key="4">
    <source>
        <dbReference type="ARBA" id="ARBA00022563"/>
    </source>
</evidence>
<dbReference type="EMBL" id="CP104778">
    <property type="protein sequence ID" value="WPC20740.1"/>
    <property type="molecule type" value="Genomic_DNA"/>
</dbReference>
<comment type="similarity">
    <text evidence="2 7 8">Belongs to the dihydrofolate reductase family.</text>
</comment>
<dbReference type="InterPro" id="IPR001796">
    <property type="entry name" value="DHFR_dom"/>
</dbReference>
<dbReference type="InterPro" id="IPR012259">
    <property type="entry name" value="DHFR"/>
</dbReference>
<dbReference type="PANTHER" id="PTHR48069">
    <property type="entry name" value="DIHYDROFOLATE REDUCTASE"/>
    <property type="match status" value="1"/>
</dbReference>
<dbReference type="Pfam" id="PF00186">
    <property type="entry name" value="DHFR_1"/>
    <property type="match status" value="1"/>
</dbReference>
<dbReference type="InterPro" id="IPR024072">
    <property type="entry name" value="DHFR-like_dom_sf"/>
</dbReference>
<comment type="pathway">
    <text evidence="1 7">Cofactor biosynthesis; tetrahydrofolate biosynthesis; 5,6,7,8-tetrahydrofolate from 7,8-dihydrofolate: step 1/1.</text>
</comment>
<dbReference type="PROSITE" id="PS00075">
    <property type="entry name" value="DHFR_1"/>
    <property type="match status" value="1"/>
</dbReference>
<comment type="function">
    <text evidence="7">Key enzyme in folate metabolism. Catalyzes an essential reaction for de novo glycine and purine synthesis, and for DNA precursor synthesis.</text>
</comment>
<dbReference type="RefSeq" id="WP_063697475.1">
    <property type="nucleotide sequence ID" value="NZ_BBIM01000028.1"/>
</dbReference>
<evidence type="ECO:0000256" key="5">
    <source>
        <dbReference type="ARBA" id="ARBA00022857"/>
    </source>
</evidence>
<organism evidence="10 11">
    <name type="scientific">Pediococcus inopinatus</name>
    <dbReference type="NCBI Taxonomy" id="114090"/>
    <lineage>
        <taxon>Bacteria</taxon>
        <taxon>Bacillati</taxon>
        <taxon>Bacillota</taxon>
        <taxon>Bacilli</taxon>
        <taxon>Lactobacillales</taxon>
        <taxon>Lactobacillaceae</taxon>
        <taxon>Pediococcus</taxon>
    </lineage>
</organism>
<dbReference type="PIRSF" id="PIRSF000194">
    <property type="entry name" value="DHFR"/>
    <property type="match status" value="1"/>
</dbReference>
<dbReference type="Proteomes" id="UP001302696">
    <property type="component" value="Chromosome"/>
</dbReference>
<sequence>MLAFIWAESKNGVIGSQNKLPWRIPDDTRYFKQLTTNHPVVMGRKTFESFGAKALPNRLNIVLTRQTDLKETNNLKVYHSVSEFLTEFKSDQRLIFIIGGKEIYRQLYPYAEMLYRTRIDKEYTGDTKMINIDYSEWTLEESLTGVGPKKNPIPHFFEVYTRNNTKNETNE</sequence>
<dbReference type="InterPro" id="IPR017925">
    <property type="entry name" value="DHFR_CS"/>
</dbReference>
<evidence type="ECO:0000256" key="2">
    <source>
        <dbReference type="ARBA" id="ARBA00009539"/>
    </source>
</evidence>
<evidence type="ECO:0000256" key="1">
    <source>
        <dbReference type="ARBA" id="ARBA00004903"/>
    </source>
</evidence>
<reference evidence="11" key="1">
    <citation type="submission" date="2024-06" db="EMBL/GenBank/DDBJ databases">
        <authorList>
            <person name="Chang H.C."/>
            <person name="Mun S.Y."/>
        </authorList>
    </citation>
    <scope>NUCLEOTIDE SEQUENCE [LARGE SCALE GENOMIC DNA]</scope>
    <source>
        <strain evidence="11">KT1</strain>
    </source>
</reference>
<protein>
    <recommendedName>
        <fullName evidence="3 7">Dihydrofolate reductase</fullName>
        <ecNumber evidence="3 7">1.5.1.3</ecNumber>
    </recommendedName>
</protein>
<proteinExistence type="inferred from homology"/>
<accession>A0ABZ0Q1C4</accession>
<comment type="catalytic activity">
    <reaction evidence="7">
        <text>(6S)-5,6,7,8-tetrahydrofolate + NADP(+) = 7,8-dihydrofolate + NADPH + H(+)</text>
        <dbReference type="Rhea" id="RHEA:15009"/>
        <dbReference type="ChEBI" id="CHEBI:15378"/>
        <dbReference type="ChEBI" id="CHEBI:57451"/>
        <dbReference type="ChEBI" id="CHEBI:57453"/>
        <dbReference type="ChEBI" id="CHEBI:57783"/>
        <dbReference type="ChEBI" id="CHEBI:58349"/>
        <dbReference type="EC" id="1.5.1.3"/>
    </reaction>
</comment>
<gene>
    <name evidence="10" type="ORF">N6G96_05395</name>
</gene>
<dbReference type="SUPFAM" id="SSF53597">
    <property type="entry name" value="Dihydrofolate reductase-like"/>
    <property type="match status" value="1"/>
</dbReference>
<name>A0ABZ0Q1C4_9LACO</name>
<dbReference type="PRINTS" id="PR00070">
    <property type="entry name" value="DHFR"/>
</dbReference>
<keyword evidence="5 7" id="KW-0521">NADP</keyword>
<dbReference type="PANTHER" id="PTHR48069:SF3">
    <property type="entry name" value="DIHYDROFOLATE REDUCTASE"/>
    <property type="match status" value="1"/>
</dbReference>
<feature type="domain" description="DHFR" evidence="9">
    <location>
        <begin position="1"/>
        <end position="162"/>
    </location>
</feature>
<keyword evidence="6 7" id="KW-0560">Oxidoreductase</keyword>
<dbReference type="Gene3D" id="3.40.430.10">
    <property type="entry name" value="Dihydrofolate Reductase, subunit A"/>
    <property type="match status" value="1"/>
</dbReference>
<evidence type="ECO:0000256" key="7">
    <source>
        <dbReference type="PIRNR" id="PIRNR000194"/>
    </source>
</evidence>
<evidence type="ECO:0000256" key="3">
    <source>
        <dbReference type="ARBA" id="ARBA00012856"/>
    </source>
</evidence>
<evidence type="ECO:0000256" key="8">
    <source>
        <dbReference type="RuleBase" id="RU004474"/>
    </source>
</evidence>
<evidence type="ECO:0000313" key="10">
    <source>
        <dbReference type="EMBL" id="WPC20740.1"/>
    </source>
</evidence>
<evidence type="ECO:0000256" key="6">
    <source>
        <dbReference type="ARBA" id="ARBA00023002"/>
    </source>
</evidence>
<keyword evidence="11" id="KW-1185">Reference proteome</keyword>
<dbReference type="PROSITE" id="PS51330">
    <property type="entry name" value="DHFR_2"/>
    <property type="match status" value="1"/>
</dbReference>
<dbReference type="EC" id="1.5.1.3" evidence="3 7"/>